<evidence type="ECO:0000313" key="4">
    <source>
        <dbReference type="Proteomes" id="UP001430614"/>
    </source>
</evidence>
<evidence type="ECO:0000256" key="1">
    <source>
        <dbReference type="SAM" id="Coils"/>
    </source>
</evidence>
<reference evidence="3 4" key="1">
    <citation type="submission" date="2021-11" db="EMBL/GenBank/DDBJ databases">
        <authorList>
            <person name="Oh E.-T."/>
            <person name="Kim S.-B."/>
        </authorList>
    </citation>
    <scope>NUCLEOTIDE SEQUENCE [LARGE SCALE GENOMIC DNA]</scope>
    <source>
        <strain evidence="3 4">MMS20-SJTN17</strain>
    </source>
</reference>
<comment type="caution">
    <text evidence="3">The sequence shown here is derived from an EMBL/GenBank/DDBJ whole genome shotgun (WGS) entry which is preliminary data.</text>
</comment>
<organism evidence="3 4">
    <name type="scientific">Paraburkholderia translucens</name>
    <dbReference type="NCBI Taxonomy" id="2886945"/>
    <lineage>
        <taxon>Bacteria</taxon>
        <taxon>Pseudomonadati</taxon>
        <taxon>Pseudomonadota</taxon>
        <taxon>Betaproteobacteria</taxon>
        <taxon>Burkholderiales</taxon>
        <taxon>Burkholderiaceae</taxon>
        <taxon>Paraburkholderia</taxon>
    </lineage>
</organism>
<feature type="compositionally biased region" description="Polar residues" evidence="2">
    <location>
        <begin position="201"/>
        <end position="212"/>
    </location>
</feature>
<accession>A0ABS8KBW2</accession>
<evidence type="ECO:0000256" key="2">
    <source>
        <dbReference type="SAM" id="MobiDB-lite"/>
    </source>
</evidence>
<gene>
    <name evidence="3" type="ORF">LJ655_10155</name>
</gene>
<keyword evidence="4" id="KW-1185">Reference proteome</keyword>
<feature type="region of interest" description="Disordered" evidence="2">
    <location>
        <begin position="168"/>
        <end position="229"/>
    </location>
</feature>
<dbReference type="Proteomes" id="UP001430614">
    <property type="component" value="Unassembled WGS sequence"/>
</dbReference>
<sequence>MTIEVERDDRAEPVVRRRQLLRPWHRPEIQLLPVKEQTVGSMKGQSACDRCGSILAHNDSRAIALRTVFGKVKVPSPRLWMCNCTARQSQDNSRGNNFTSNKIAQRQPLIEQRIQRYLNALETADRTQPAEVEAKTERLREKIETLRELIRDLDRAVELLDDLPERKISLTDPDSRSMTSRASPELRRRGLTGARPACRSTRFTRAQSTSVCRPQRDAGFRDNQPVFPG</sequence>
<proteinExistence type="predicted"/>
<keyword evidence="1" id="KW-0175">Coiled coil</keyword>
<dbReference type="EMBL" id="JAJITC010000005">
    <property type="protein sequence ID" value="MCC8402251.1"/>
    <property type="molecule type" value="Genomic_DNA"/>
</dbReference>
<evidence type="ECO:0008006" key="5">
    <source>
        <dbReference type="Google" id="ProtNLM"/>
    </source>
</evidence>
<protein>
    <recommendedName>
        <fullName evidence="5">Recombinase zinc beta ribbon domain-containing protein</fullName>
    </recommendedName>
</protein>
<evidence type="ECO:0000313" key="3">
    <source>
        <dbReference type="EMBL" id="MCC8402251.1"/>
    </source>
</evidence>
<name>A0ABS8KBW2_9BURK</name>
<feature type="coiled-coil region" evidence="1">
    <location>
        <begin position="132"/>
        <end position="163"/>
    </location>
</feature>